<reference evidence="2 3" key="1">
    <citation type="submission" date="2019-09" db="EMBL/GenBank/DDBJ databases">
        <authorList>
            <person name="Ou C."/>
        </authorList>
    </citation>
    <scope>NUCLEOTIDE SEQUENCE [LARGE SCALE GENOMIC DNA]</scope>
    <source>
        <strain evidence="2">S2</strain>
        <tissue evidence="2">Leaf</tissue>
    </source>
</reference>
<proteinExistence type="predicted"/>
<reference evidence="2 3" key="3">
    <citation type="submission" date="2019-11" db="EMBL/GenBank/DDBJ databases">
        <title>A de novo genome assembly of a pear dwarfing rootstock.</title>
        <authorList>
            <person name="Wang F."/>
            <person name="Wang J."/>
            <person name="Li S."/>
            <person name="Zhang Y."/>
            <person name="Fang M."/>
            <person name="Ma L."/>
            <person name="Zhao Y."/>
            <person name="Jiang S."/>
        </authorList>
    </citation>
    <scope>NUCLEOTIDE SEQUENCE [LARGE SCALE GENOMIC DNA]</scope>
    <source>
        <strain evidence="2">S2</strain>
        <tissue evidence="2">Leaf</tissue>
    </source>
</reference>
<name>A0A5N5G107_9ROSA</name>
<protein>
    <submittedName>
        <fullName evidence="2">Uncharacterized protein</fullName>
    </submittedName>
</protein>
<accession>A0A5N5G107</accession>
<keyword evidence="3" id="KW-1185">Reference proteome</keyword>
<feature type="region of interest" description="Disordered" evidence="1">
    <location>
        <begin position="40"/>
        <end position="84"/>
    </location>
</feature>
<evidence type="ECO:0000256" key="1">
    <source>
        <dbReference type="SAM" id="MobiDB-lite"/>
    </source>
</evidence>
<dbReference type="AlphaFoldDB" id="A0A5N5G107"/>
<evidence type="ECO:0000313" key="3">
    <source>
        <dbReference type="Proteomes" id="UP000327157"/>
    </source>
</evidence>
<feature type="region of interest" description="Disordered" evidence="1">
    <location>
        <begin position="1"/>
        <end position="20"/>
    </location>
</feature>
<comment type="caution">
    <text evidence="2">The sequence shown here is derived from an EMBL/GenBank/DDBJ whole genome shotgun (WGS) entry which is preliminary data.</text>
</comment>
<dbReference type="Proteomes" id="UP000327157">
    <property type="component" value="Chromosome 14"/>
</dbReference>
<feature type="compositionally biased region" description="Polar residues" evidence="1">
    <location>
        <begin position="43"/>
        <end position="52"/>
    </location>
</feature>
<evidence type="ECO:0000313" key="2">
    <source>
        <dbReference type="EMBL" id="KAB2609089.1"/>
    </source>
</evidence>
<reference evidence="3" key="2">
    <citation type="submission" date="2019-10" db="EMBL/GenBank/DDBJ databases">
        <title>A de novo genome assembly of a pear dwarfing rootstock.</title>
        <authorList>
            <person name="Wang F."/>
            <person name="Wang J."/>
            <person name="Li S."/>
            <person name="Zhang Y."/>
            <person name="Fang M."/>
            <person name="Ma L."/>
            <person name="Zhao Y."/>
            <person name="Jiang S."/>
        </authorList>
    </citation>
    <scope>NUCLEOTIDE SEQUENCE [LARGE SCALE GENOMIC DNA]</scope>
</reference>
<gene>
    <name evidence="2" type="ORF">D8674_012257</name>
</gene>
<dbReference type="EMBL" id="SMOL01000553">
    <property type="protein sequence ID" value="KAB2609089.1"/>
    <property type="molecule type" value="Genomic_DNA"/>
</dbReference>
<sequence>MPQGIVGSSNPTIRVSSHPSTIIEGTKGATFTTIPRVEMPQSRFGSSTNNQHGWPPHPPTTSKQTVAPWKPPGKSFVHKNQNLW</sequence>
<organism evidence="2 3">
    <name type="scientific">Pyrus ussuriensis x Pyrus communis</name>
    <dbReference type="NCBI Taxonomy" id="2448454"/>
    <lineage>
        <taxon>Eukaryota</taxon>
        <taxon>Viridiplantae</taxon>
        <taxon>Streptophyta</taxon>
        <taxon>Embryophyta</taxon>
        <taxon>Tracheophyta</taxon>
        <taxon>Spermatophyta</taxon>
        <taxon>Magnoliopsida</taxon>
        <taxon>eudicotyledons</taxon>
        <taxon>Gunneridae</taxon>
        <taxon>Pentapetalae</taxon>
        <taxon>rosids</taxon>
        <taxon>fabids</taxon>
        <taxon>Rosales</taxon>
        <taxon>Rosaceae</taxon>
        <taxon>Amygdaloideae</taxon>
        <taxon>Maleae</taxon>
        <taxon>Pyrus</taxon>
    </lineage>
</organism>